<reference evidence="3" key="1">
    <citation type="journal article" date="2019" name="Int. J. Syst. Evol. Microbiol.">
        <title>The Global Catalogue of Microorganisms (GCM) 10K type strain sequencing project: providing services to taxonomists for standard genome sequencing and annotation.</title>
        <authorList>
            <consortium name="The Broad Institute Genomics Platform"/>
            <consortium name="The Broad Institute Genome Sequencing Center for Infectious Disease"/>
            <person name="Wu L."/>
            <person name="Ma J."/>
        </authorList>
    </citation>
    <scope>NUCLEOTIDE SEQUENCE [LARGE SCALE GENOMIC DNA]</scope>
    <source>
        <strain evidence="3">JCM 10696</strain>
    </source>
</reference>
<keyword evidence="1" id="KW-1133">Transmembrane helix</keyword>
<keyword evidence="1" id="KW-0812">Transmembrane</keyword>
<organism evidence="2 3">
    <name type="scientific">Actinocorallia libanotica</name>
    <dbReference type="NCBI Taxonomy" id="46162"/>
    <lineage>
        <taxon>Bacteria</taxon>
        <taxon>Bacillati</taxon>
        <taxon>Actinomycetota</taxon>
        <taxon>Actinomycetes</taxon>
        <taxon>Streptosporangiales</taxon>
        <taxon>Thermomonosporaceae</taxon>
        <taxon>Actinocorallia</taxon>
    </lineage>
</organism>
<comment type="caution">
    <text evidence="2">The sequence shown here is derived from an EMBL/GenBank/DDBJ whole genome shotgun (WGS) entry which is preliminary data.</text>
</comment>
<dbReference type="Proteomes" id="UP001500665">
    <property type="component" value="Unassembled WGS sequence"/>
</dbReference>
<accession>A0ABP4BM10</accession>
<name>A0ABP4BM10_9ACTN</name>
<feature type="transmembrane region" description="Helical" evidence="1">
    <location>
        <begin position="12"/>
        <end position="31"/>
    </location>
</feature>
<dbReference type="Gene3D" id="3.40.50.2300">
    <property type="match status" value="2"/>
</dbReference>
<keyword evidence="3" id="KW-1185">Reference proteome</keyword>
<protein>
    <recommendedName>
        <fullName evidence="4">ABC-type branched-subunit amino acid transport system substrate-binding protein</fullName>
    </recommendedName>
</protein>
<evidence type="ECO:0000313" key="2">
    <source>
        <dbReference type="EMBL" id="GAA0951741.1"/>
    </source>
</evidence>
<keyword evidence="1" id="KW-0472">Membrane</keyword>
<evidence type="ECO:0000313" key="3">
    <source>
        <dbReference type="Proteomes" id="UP001500665"/>
    </source>
</evidence>
<evidence type="ECO:0000256" key="1">
    <source>
        <dbReference type="SAM" id="Phobius"/>
    </source>
</evidence>
<gene>
    <name evidence="2" type="ORF">GCM10009550_31700</name>
</gene>
<evidence type="ECO:0008006" key="4">
    <source>
        <dbReference type="Google" id="ProtNLM"/>
    </source>
</evidence>
<dbReference type="InterPro" id="IPR028082">
    <property type="entry name" value="Peripla_BP_I"/>
</dbReference>
<proteinExistence type="predicted"/>
<dbReference type="SUPFAM" id="SSF53822">
    <property type="entry name" value="Periplasmic binding protein-like I"/>
    <property type="match status" value="1"/>
</dbReference>
<dbReference type="EMBL" id="BAAAHH010000011">
    <property type="protein sequence ID" value="GAA0951741.1"/>
    <property type="molecule type" value="Genomic_DNA"/>
</dbReference>
<sequence>MALVKGGRAMAWTVAVAVALSLAIVLTVAYFSGPSEPEGCADAPEGIRLNSAEHGECIGITDGGYIFTPAEGGDLGEADRAAAAEIAEVQKKLLEENRRVVKSGNYVKVALLSPLTVSKKIPSTMSLQQIRDTLQGTYTALVRANRSSVFSDPAAVQIQLLLANQGSQQEAGTRFVEGLTAVSEPDHPLVAVVGLGSSVENTEKVARDLAGRGVPMVSAVTSADTLTGIEGLWSVSPGNSQYAQALKEFLDRPDQRELKNGIIVHDRNEDPYTTTLRAAYETVLDSYVRYPSQDYAGSTAEQPLAPNAFRPVIDNLCAATGRQDDPLDVVFFAGRLADFEVFAQYLDERICRQDPLTVMVGATGFAGAEKYGDLLKGANVTVVYATSSDSQSWGAGEKGTPRHYTDFQKAFLSHGFDAADLRDGYAIAHHDALATAATAIGLAAIPRKQDTSARLPTPQDVKAQFSRLNLANVVRAASGELSFEPSGGRAAGRSIPLRQVGSNSQVPALPEGLTPYVVPAP</sequence>